<organism evidence="2 3">
    <name type="scientific">Friedmanniomyces endolithicus</name>
    <dbReference type="NCBI Taxonomy" id="329885"/>
    <lineage>
        <taxon>Eukaryota</taxon>
        <taxon>Fungi</taxon>
        <taxon>Dikarya</taxon>
        <taxon>Ascomycota</taxon>
        <taxon>Pezizomycotina</taxon>
        <taxon>Dothideomycetes</taxon>
        <taxon>Dothideomycetidae</taxon>
        <taxon>Mycosphaerellales</taxon>
        <taxon>Teratosphaeriaceae</taxon>
        <taxon>Friedmanniomyces</taxon>
    </lineage>
</organism>
<feature type="region of interest" description="Disordered" evidence="1">
    <location>
        <begin position="147"/>
        <end position="180"/>
    </location>
</feature>
<dbReference type="EMBL" id="JASUXU010000077">
    <property type="protein sequence ID" value="KAK0310242.1"/>
    <property type="molecule type" value="Genomic_DNA"/>
</dbReference>
<comment type="caution">
    <text evidence="2">The sequence shown here is derived from an EMBL/GenBank/DDBJ whole genome shotgun (WGS) entry which is preliminary data.</text>
</comment>
<sequence length="299" mass="31940">MTYQYRRDILDPVTQRLAIAVSILHSLETRKAAIAATGLNCFAVDYDGPTAYQEVDEIMEAYTAGRPGGVLLSSEIRDALSLTQSGVRGGDLGAATKIQLALGIAVEAAFLLGAVQSELAEALQALIRASGDASVTPAVGQKRTADVAFDGPSLPNSARQQYREGTADSTRGETSTANGNATLQIDGGEYNLMLRVELYFTAAILAYSEAGRPPTAAYVAGFRDSQRSRAPELERRNALSLAKQRFYAFLTSLEGSTEARGAHLVIGWGRHYAEEALRLLPATTPDILAGFVAILDQLR</sequence>
<dbReference type="AlphaFoldDB" id="A0AAN6F971"/>
<gene>
    <name evidence="2" type="ORF">LTR82_014924</name>
</gene>
<evidence type="ECO:0000256" key="1">
    <source>
        <dbReference type="SAM" id="MobiDB-lite"/>
    </source>
</evidence>
<dbReference type="Proteomes" id="UP001168146">
    <property type="component" value="Unassembled WGS sequence"/>
</dbReference>
<evidence type="ECO:0000313" key="3">
    <source>
        <dbReference type="Proteomes" id="UP001168146"/>
    </source>
</evidence>
<protein>
    <submittedName>
        <fullName evidence="2">Uncharacterized protein</fullName>
    </submittedName>
</protein>
<reference evidence="2" key="1">
    <citation type="submission" date="2021-12" db="EMBL/GenBank/DDBJ databases">
        <title>Black yeast isolated from Biological Soil Crust.</title>
        <authorList>
            <person name="Kurbessoian T."/>
        </authorList>
    </citation>
    <scope>NUCLEOTIDE SEQUENCE</scope>
    <source>
        <strain evidence="2">CCFEE 5208</strain>
    </source>
</reference>
<name>A0AAN6F971_9PEZI</name>
<feature type="compositionally biased region" description="Polar residues" evidence="1">
    <location>
        <begin position="167"/>
        <end position="180"/>
    </location>
</feature>
<proteinExistence type="predicted"/>
<evidence type="ECO:0000313" key="2">
    <source>
        <dbReference type="EMBL" id="KAK0310242.1"/>
    </source>
</evidence>
<accession>A0AAN6F971</accession>